<dbReference type="Proteomes" id="UP001456344">
    <property type="component" value="Chromosome"/>
</dbReference>
<gene>
    <name evidence="1" type="ORF">LCL61_29440</name>
</gene>
<name>A0ACD5BJT7_9PSEU</name>
<evidence type="ECO:0000313" key="1">
    <source>
        <dbReference type="EMBL" id="WYW19676.1"/>
    </source>
</evidence>
<sequence>MTRTARRTTAVRGRLAQLVAVLAVFVGLAFAAGLQCTEGMAMPMAHGMASAETHIAPEPGAAYCAPETMTSVDGGLPGHDGSGGTLATCLAFLFAVVAAVTTLPPSRLRGLVATFRRVRVVARYAVWSRAPRLEELCLLRT</sequence>
<evidence type="ECO:0000313" key="2">
    <source>
        <dbReference type="Proteomes" id="UP001456344"/>
    </source>
</evidence>
<protein>
    <submittedName>
        <fullName evidence="1">DUF6153 family protein</fullName>
    </submittedName>
</protein>
<keyword evidence="2" id="KW-1185">Reference proteome</keyword>
<organism evidence="1 2">
    <name type="scientific">Amycolatopsis coloradensis</name>
    <dbReference type="NCBI Taxonomy" id="76021"/>
    <lineage>
        <taxon>Bacteria</taxon>
        <taxon>Bacillati</taxon>
        <taxon>Actinomycetota</taxon>
        <taxon>Actinomycetes</taxon>
        <taxon>Pseudonocardiales</taxon>
        <taxon>Pseudonocardiaceae</taxon>
        <taxon>Amycolatopsis</taxon>
    </lineage>
</organism>
<reference evidence="1" key="1">
    <citation type="submission" date="2023-10" db="EMBL/GenBank/DDBJ databases">
        <title>Whole genome sequencing of actinobacterial strain Amycolatopsis sp. (BCA-696) identifies the underlying plant growth-promoting genes.</title>
        <authorList>
            <person name="Gandham P."/>
            <person name="Vadla N."/>
            <person name="Saji A."/>
            <person name="Srinivas V."/>
            <person name="Ruperao P."/>
            <person name="Selvanayagam S."/>
            <person name="Saxena R.K."/>
            <person name="Rathore A."/>
            <person name="Gopalakrishnan S."/>
            <person name="Thakur V."/>
        </authorList>
    </citation>
    <scope>NUCLEOTIDE SEQUENCE</scope>
    <source>
        <strain evidence="1">BCA-696</strain>
    </source>
</reference>
<proteinExistence type="predicted"/>
<dbReference type="EMBL" id="CP150484">
    <property type="protein sequence ID" value="WYW19676.1"/>
    <property type="molecule type" value="Genomic_DNA"/>
</dbReference>
<accession>A0ACD5BJT7</accession>